<dbReference type="SMART" id="SM00322">
    <property type="entry name" value="KH"/>
    <property type="match status" value="2"/>
</dbReference>
<dbReference type="RefSeq" id="XP_013780140.2">
    <property type="nucleotide sequence ID" value="XM_013924686.2"/>
</dbReference>
<keyword evidence="2" id="KW-0677">Repeat</keyword>
<feature type="region of interest" description="Disordered" evidence="4">
    <location>
        <begin position="615"/>
        <end position="648"/>
    </location>
</feature>
<feature type="region of interest" description="Disordered" evidence="4">
    <location>
        <begin position="544"/>
        <end position="571"/>
    </location>
</feature>
<dbReference type="InterPro" id="IPR047554">
    <property type="entry name" value="BICC1_KH-I_rpt2"/>
</dbReference>
<evidence type="ECO:0000313" key="7">
    <source>
        <dbReference type="Proteomes" id="UP000694941"/>
    </source>
</evidence>
<evidence type="ECO:0000259" key="6">
    <source>
        <dbReference type="SMART" id="SM00454"/>
    </source>
</evidence>
<feature type="compositionally biased region" description="Low complexity" evidence="4">
    <location>
        <begin position="550"/>
        <end position="571"/>
    </location>
</feature>
<evidence type="ECO:0000256" key="3">
    <source>
        <dbReference type="PROSITE-ProRule" id="PRU00117"/>
    </source>
</evidence>
<reference evidence="8" key="1">
    <citation type="submission" date="2025-08" db="UniProtKB">
        <authorList>
            <consortium name="RefSeq"/>
        </authorList>
    </citation>
    <scope>IDENTIFICATION</scope>
    <source>
        <tissue evidence="8">Muscle</tissue>
    </source>
</reference>
<dbReference type="SUPFAM" id="SSF47769">
    <property type="entry name" value="SAM/Pointed domain"/>
    <property type="match status" value="1"/>
</dbReference>
<evidence type="ECO:0000313" key="8">
    <source>
        <dbReference type="RefSeq" id="XP_013780140.2"/>
    </source>
</evidence>
<name>A0ABM1BE40_LIMPO</name>
<evidence type="ECO:0000259" key="5">
    <source>
        <dbReference type="SMART" id="SM00322"/>
    </source>
</evidence>
<feature type="domain" description="K Homology" evidence="5">
    <location>
        <begin position="264"/>
        <end position="344"/>
    </location>
</feature>
<evidence type="ECO:0000256" key="4">
    <source>
        <dbReference type="SAM" id="MobiDB-lite"/>
    </source>
</evidence>
<dbReference type="CDD" id="cd22421">
    <property type="entry name" value="KH-I_BICC1_rpt2"/>
    <property type="match status" value="1"/>
</dbReference>
<dbReference type="PROSITE" id="PS50084">
    <property type="entry name" value="KH_TYPE_1"/>
    <property type="match status" value="2"/>
</dbReference>
<feature type="domain" description="K Homology" evidence="5">
    <location>
        <begin position="113"/>
        <end position="186"/>
    </location>
</feature>
<dbReference type="Gene3D" id="3.30.310.270">
    <property type="match status" value="1"/>
</dbReference>
<dbReference type="InterPro" id="IPR004088">
    <property type="entry name" value="KH_dom_type_1"/>
</dbReference>
<dbReference type="Pfam" id="PF22985">
    <property type="entry name" value="KH_BICC1"/>
    <property type="match status" value="2"/>
</dbReference>
<feature type="domain" description="SAM" evidence="6">
    <location>
        <begin position="802"/>
        <end position="867"/>
    </location>
</feature>
<dbReference type="GeneID" id="106464542"/>
<dbReference type="Pfam" id="PF00536">
    <property type="entry name" value="SAM_1"/>
    <property type="match status" value="1"/>
</dbReference>
<dbReference type="SMART" id="SM00454">
    <property type="entry name" value="SAM"/>
    <property type="match status" value="1"/>
</dbReference>
<dbReference type="InterPro" id="IPR001660">
    <property type="entry name" value="SAM"/>
</dbReference>
<accession>A0ABM1BE40</accession>
<dbReference type="Gene3D" id="3.30.1370.10">
    <property type="entry name" value="K Homology domain, type 1"/>
    <property type="match status" value="2"/>
</dbReference>
<organism evidence="7 8">
    <name type="scientific">Limulus polyphemus</name>
    <name type="common">Atlantic horseshoe crab</name>
    <dbReference type="NCBI Taxonomy" id="6850"/>
    <lineage>
        <taxon>Eukaryota</taxon>
        <taxon>Metazoa</taxon>
        <taxon>Ecdysozoa</taxon>
        <taxon>Arthropoda</taxon>
        <taxon>Chelicerata</taxon>
        <taxon>Merostomata</taxon>
        <taxon>Xiphosura</taxon>
        <taxon>Limulidae</taxon>
        <taxon>Limulus</taxon>
    </lineage>
</organism>
<gene>
    <name evidence="8" type="primary">LOC106464542</name>
</gene>
<sequence length="903" mass="100862">MRLAGEEQSTVISTDSLGSFAYHVPGLQEERFRVDRRKLEQMLQGTASDGGPRTAEYFFQKIMEETDTQVSWPTKLKIGAKSKKDPHIKIYGRPEAVTLARERILEVLDTKKNRVTLKMDVSYTDHSHIIGKGGNNIQQVMDETGCHIHFPDSNRNGQAEKSNQVSIAGQATEAEKARCRIRELLPLVFSFQLPLTGLQAPPDPGSQALLTLQQKYGFTMSVRQWSRSNSITIVLRGYRKDFNRIRQGFVELVEYLTGTNMPGLPVTFSLEISSHHHSFIMGHNGCNVHSIIQFTGASITFPDTNTSSGEGGLTPTQSNKSTVTITGQLDCVYVAWQELMGCLPLVLMFDLKDSQNVEPVVIQHLMEQLKVNITLRPKPKQNWKSVIVRGAEKDSRVLFEVRRHLLGLDRSDVPLCCEKHAISLFMSSLSLNGANVPQDQLVREVNKMASGSIGDVMLPTRNSVFLLNNSHLPLSFASSNALPNTTPQFCTLLSLFTHLLQNIRAPASTYNHLPPPASQPYPNSIEMTKRGNWSFVIDPKPPFSTDTEFSGSNSSRSSSISSPNISPRQSPIHSICSEFSNKLGTADDRNVLISDKGKPYGWDKQPCFPGTTGCPRPISGRGLSMNKESSLGLSMAGGTGGPSLSRTVSTSLLANGPFHHYKSVSDHKNGCDPKAVGCERVLKNDFPFGYEEGMFLATKAMQRPVSAEARVPTSVWSGQGFSKSTPEYLFRNKLRECRKRDDFETLKEEQYDFSSEWGFNHKDLASVQNFKLMEQNHHFQDEDSLFCNSNYFDSVYPKEPVSLLEEVKDLPELFCKLGLMKYTDLFLQNEIDLGIFLRLTDKDLQNLGIPYSPKLKMLKAISEMANQTTAMEKQRGFSVNQGVELHSLLSRLDRQRPSPRVGD</sequence>
<keyword evidence="3" id="KW-0694">RNA-binding</keyword>
<evidence type="ECO:0000256" key="2">
    <source>
        <dbReference type="ARBA" id="ARBA00022737"/>
    </source>
</evidence>
<dbReference type="Gene3D" id="1.10.150.50">
    <property type="entry name" value="Transcription Factor, Ets-1"/>
    <property type="match status" value="1"/>
</dbReference>
<dbReference type="PANTHER" id="PTHR10627:SF69">
    <property type="entry name" value="PROTEIN BICAUDAL C"/>
    <property type="match status" value="1"/>
</dbReference>
<dbReference type="InterPro" id="IPR036612">
    <property type="entry name" value="KH_dom_type_1_sf"/>
</dbReference>
<dbReference type="Pfam" id="PF00013">
    <property type="entry name" value="KH_1"/>
    <property type="match status" value="2"/>
</dbReference>
<dbReference type="SUPFAM" id="SSF54791">
    <property type="entry name" value="Eukaryotic type KH-domain (KH-domain type I)"/>
    <property type="match status" value="3"/>
</dbReference>
<evidence type="ECO:0000256" key="1">
    <source>
        <dbReference type="ARBA" id="ARBA00007662"/>
    </source>
</evidence>
<dbReference type="Pfam" id="PF24234">
    <property type="entry name" value="KH_BICC1_1st"/>
    <property type="match status" value="1"/>
</dbReference>
<dbReference type="InterPro" id="IPR054727">
    <property type="entry name" value="BICC1_KH"/>
</dbReference>
<dbReference type="PANTHER" id="PTHR10627">
    <property type="entry name" value="SCP160"/>
    <property type="match status" value="1"/>
</dbReference>
<comment type="similarity">
    <text evidence="1">Belongs to the BicC family.</text>
</comment>
<proteinExistence type="inferred from homology"/>
<dbReference type="InterPro" id="IPR004087">
    <property type="entry name" value="KH_dom"/>
</dbReference>
<protein>
    <submittedName>
        <fullName evidence="8">LOW QUALITY PROTEIN: protein bicaudal C homolog 1-B-like</fullName>
    </submittedName>
</protein>
<dbReference type="CDD" id="cd22420">
    <property type="entry name" value="KH-I_BICC1_rpt1"/>
    <property type="match status" value="1"/>
</dbReference>
<dbReference type="InterPro" id="IPR013761">
    <property type="entry name" value="SAM/pointed_sf"/>
</dbReference>
<dbReference type="InterPro" id="IPR047549">
    <property type="entry name" value="BICC1_KH-I_rpt1"/>
</dbReference>
<keyword evidence="7" id="KW-1185">Reference proteome</keyword>
<dbReference type="Proteomes" id="UP000694941">
    <property type="component" value="Unplaced"/>
</dbReference>